<dbReference type="InterPro" id="IPR000209">
    <property type="entry name" value="Peptidase_S8/S53_dom"/>
</dbReference>
<evidence type="ECO:0000256" key="4">
    <source>
        <dbReference type="ARBA" id="ARBA00022825"/>
    </source>
</evidence>
<dbReference type="InterPro" id="IPR023828">
    <property type="entry name" value="Peptidase_S8_Ser-AS"/>
</dbReference>
<reference evidence="7" key="1">
    <citation type="submission" date="2019-03" db="EMBL/GenBank/DDBJ databases">
        <title>Single cell metagenomics reveals metabolic interactions within the superorganism composed of flagellate Streblomastix strix and complex community of Bacteroidetes bacteria on its surface.</title>
        <authorList>
            <person name="Treitli S.C."/>
            <person name="Kolisko M."/>
            <person name="Husnik F."/>
            <person name="Keeling P."/>
            <person name="Hampl V."/>
        </authorList>
    </citation>
    <scope>NUCLEOTIDE SEQUENCE</scope>
    <source>
        <strain evidence="7">STM</strain>
    </source>
</reference>
<comment type="caution">
    <text evidence="7">The sequence shown here is derived from an EMBL/GenBank/DDBJ whole genome shotgun (WGS) entry which is preliminary data.</text>
</comment>
<dbReference type="SUPFAM" id="SSF52743">
    <property type="entry name" value="Subtilisin-like"/>
    <property type="match status" value="1"/>
</dbReference>
<gene>
    <name evidence="7" type="ORF">EZS27_033252</name>
</gene>
<evidence type="ECO:0000256" key="1">
    <source>
        <dbReference type="ARBA" id="ARBA00011073"/>
    </source>
</evidence>
<dbReference type="InterPro" id="IPR036852">
    <property type="entry name" value="Peptidase_S8/S53_dom_sf"/>
</dbReference>
<dbReference type="Gene3D" id="3.40.50.200">
    <property type="entry name" value="Peptidase S8/S53 domain"/>
    <property type="match status" value="1"/>
</dbReference>
<keyword evidence="4" id="KW-0720">Serine protease</keyword>
<keyword evidence="5" id="KW-0812">Transmembrane</keyword>
<comment type="similarity">
    <text evidence="1">Belongs to the peptidase S8 family.</text>
</comment>
<evidence type="ECO:0000256" key="5">
    <source>
        <dbReference type="SAM" id="Phobius"/>
    </source>
</evidence>
<keyword evidence="3" id="KW-0378">Hydrolase</keyword>
<dbReference type="PANTHER" id="PTHR43806:SF67">
    <property type="entry name" value="EGF-LIKE DOMAIN-CONTAINING PROTEIN"/>
    <property type="match status" value="1"/>
</dbReference>
<evidence type="ECO:0000259" key="6">
    <source>
        <dbReference type="Pfam" id="PF00082"/>
    </source>
</evidence>
<evidence type="ECO:0000256" key="2">
    <source>
        <dbReference type="ARBA" id="ARBA00022670"/>
    </source>
</evidence>
<dbReference type="Pfam" id="PF00082">
    <property type="entry name" value="Peptidase_S8"/>
    <property type="match status" value="1"/>
</dbReference>
<feature type="transmembrane region" description="Helical" evidence="5">
    <location>
        <begin position="37"/>
        <end position="53"/>
    </location>
</feature>
<dbReference type="PIRSF" id="PIRSF037903">
    <property type="entry name" value="Subtilisin_rel_GFO_2223"/>
    <property type="match status" value="1"/>
</dbReference>
<dbReference type="CDD" id="cd07493">
    <property type="entry name" value="Peptidases_S8_9"/>
    <property type="match status" value="1"/>
</dbReference>
<dbReference type="InterPro" id="IPR050131">
    <property type="entry name" value="Peptidase_S8_subtilisin-like"/>
</dbReference>
<feature type="domain" description="Peptidase S8/S53" evidence="6">
    <location>
        <begin position="204"/>
        <end position="473"/>
    </location>
</feature>
<dbReference type="GO" id="GO:0004252">
    <property type="term" value="F:serine-type endopeptidase activity"/>
    <property type="evidence" value="ECO:0007669"/>
    <property type="project" value="InterPro"/>
</dbReference>
<protein>
    <recommendedName>
        <fullName evidence="6">Peptidase S8/S53 domain-containing protein</fullName>
    </recommendedName>
</protein>
<dbReference type="EMBL" id="SNRY01004881">
    <property type="protein sequence ID" value="KAA6316438.1"/>
    <property type="molecule type" value="Genomic_DNA"/>
</dbReference>
<name>A0A5J4Q5X4_9ZZZZ</name>
<dbReference type="InterPro" id="IPR017317">
    <property type="entry name" value="Pept_S8_subtilisin_bacteroid-2"/>
</dbReference>
<evidence type="ECO:0000313" key="7">
    <source>
        <dbReference type="EMBL" id="KAA6316438.1"/>
    </source>
</evidence>
<organism evidence="7">
    <name type="scientific">termite gut metagenome</name>
    <dbReference type="NCBI Taxonomy" id="433724"/>
    <lineage>
        <taxon>unclassified sequences</taxon>
        <taxon>metagenomes</taxon>
        <taxon>organismal metagenomes</taxon>
    </lineage>
</organism>
<keyword evidence="5" id="KW-0472">Membrane</keyword>
<proteinExistence type="inferred from homology"/>
<evidence type="ECO:0000256" key="3">
    <source>
        <dbReference type="ARBA" id="ARBA00022801"/>
    </source>
</evidence>
<dbReference type="PROSITE" id="PS51892">
    <property type="entry name" value="SUBTILASE"/>
    <property type="match status" value="1"/>
</dbReference>
<accession>A0A5J4Q5X4</accession>
<keyword evidence="5" id="KW-1133">Transmembrane helix</keyword>
<dbReference type="PANTHER" id="PTHR43806">
    <property type="entry name" value="PEPTIDASE S8"/>
    <property type="match status" value="1"/>
</dbReference>
<sequence length="504" mass="55901">QSYNHLRKFKQALHFFFANISPFSYICKSCYNPFVMKYAWIALFILISPIVPAQQTDMLKFRISLTDKTVTTYSLNRPHEFLSEKAINRRTRQHLPIDSTDLPVCSKYMNAIKQTGVKIVTTGKWDNFVTVSCNDEVLIDKIAKLPFVRNTEKVWTDPQQAQTTVGRDTIASTNAGKTENEYGAAYGQIRLNNGHKLHAAGFRGRGMTIAVIDAGFHNADNIKLLKNIHVLGTKDFVNPNSDIYAESDHGTKVLSCMATNQKYIMTGTAPQASYWLLRSEDERSEHLVEQDYWAAAVEFADSVGVDLINSSLGYYAFDDTLKNYTHDHLDGHYALISRQASKVADKGMILVCSAGNAGNKAWKKITTPADADNILTVGAVDKDTLAIAFSSTGNTADYRIKPDIMAVGSDVWVMCTDGNVCKANGTSFSSPIICGMAACLWQACPQLTAKEIIALIRRSGNRFTRPDHIYGYGVPDMWKAYTLCMPVLPSAKDSFPAISQTGRD</sequence>
<feature type="non-terminal residue" evidence="7">
    <location>
        <position position="1"/>
    </location>
</feature>
<dbReference type="PRINTS" id="PR00723">
    <property type="entry name" value="SUBTILISIN"/>
</dbReference>
<keyword evidence="2" id="KW-0645">Protease</keyword>
<dbReference type="GO" id="GO:0006508">
    <property type="term" value="P:proteolysis"/>
    <property type="evidence" value="ECO:0007669"/>
    <property type="project" value="UniProtKB-KW"/>
</dbReference>
<dbReference type="InterPro" id="IPR015500">
    <property type="entry name" value="Peptidase_S8_subtilisin-rel"/>
</dbReference>
<dbReference type="PROSITE" id="PS00138">
    <property type="entry name" value="SUBTILASE_SER"/>
    <property type="match status" value="1"/>
</dbReference>
<dbReference type="AlphaFoldDB" id="A0A5J4Q5X4"/>